<feature type="transmembrane region" description="Helical" evidence="1">
    <location>
        <begin position="12"/>
        <end position="34"/>
    </location>
</feature>
<name>A0A7C3C9F8_9BACT</name>
<dbReference type="AlphaFoldDB" id="A0A7C3C9F8"/>
<evidence type="ECO:0000256" key="1">
    <source>
        <dbReference type="SAM" id="Phobius"/>
    </source>
</evidence>
<proteinExistence type="predicted"/>
<sequence>MLKLQKQLFRRIAAIYIAIFALFFLFTFFVLKLFLPLESLIYVLGSILVIFVILSLVFFLFLQLYLKNIEKDINAITQYTHDINEKEYTSEVKIMHYVEFLHLSVLLKNIAKRLYQKDKKAAKK</sequence>
<keyword evidence="1" id="KW-0472">Membrane</keyword>
<feature type="transmembrane region" description="Helical" evidence="1">
    <location>
        <begin position="40"/>
        <end position="62"/>
    </location>
</feature>
<evidence type="ECO:0000313" key="2">
    <source>
        <dbReference type="EMBL" id="HFB53125.1"/>
    </source>
</evidence>
<accession>A0A7C3C9F8</accession>
<comment type="caution">
    <text evidence="2">The sequence shown here is derived from an EMBL/GenBank/DDBJ whole genome shotgun (WGS) entry which is preliminary data.</text>
</comment>
<protein>
    <submittedName>
        <fullName evidence="2">Uncharacterized protein</fullName>
    </submittedName>
</protein>
<keyword evidence="1" id="KW-1133">Transmembrane helix</keyword>
<dbReference type="EMBL" id="DRNH01000012">
    <property type="protein sequence ID" value="HFB53125.1"/>
    <property type="molecule type" value="Genomic_DNA"/>
</dbReference>
<reference evidence="2" key="1">
    <citation type="journal article" date="2020" name="mSystems">
        <title>Genome- and Community-Level Interaction Insights into Carbon Utilization and Element Cycling Functions of Hydrothermarchaeota in Hydrothermal Sediment.</title>
        <authorList>
            <person name="Zhou Z."/>
            <person name="Liu Y."/>
            <person name="Xu W."/>
            <person name="Pan J."/>
            <person name="Luo Z.H."/>
            <person name="Li M."/>
        </authorList>
    </citation>
    <scope>NUCLEOTIDE SEQUENCE [LARGE SCALE GENOMIC DNA]</scope>
    <source>
        <strain evidence="2">HyVt-507</strain>
    </source>
</reference>
<dbReference type="Proteomes" id="UP000886390">
    <property type="component" value="Unassembled WGS sequence"/>
</dbReference>
<keyword evidence="1" id="KW-0812">Transmembrane</keyword>
<gene>
    <name evidence="2" type="ORF">ENJ67_00200</name>
</gene>
<organism evidence="2">
    <name type="scientific">Sulfurimonas autotrophica</name>
    <dbReference type="NCBI Taxonomy" id="202747"/>
    <lineage>
        <taxon>Bacteria</taxon>
        <taxon>Pseudomonadati</taxon>
        <taxon>Campylobacterota</taxon>
        <taxon>Epsilonproteobacteria</taxon>
        <taxon>Campylobacterales</taxon>
        <taxon>Sulfurimonadaceae</taxon>
        <taxon>Sulfurimonas</taxon>
    </lineage>
</organism>